<evidence type="ECO:0000256" key="2">
    <source>
        <dbReference type="ARBA" id="ARBA00023125"/>
    </source>
</evidence>
<dbReference type="GO" id="GO:0003700">
    <property type="term" value="F:DNA-binding transcription factor activity"/>
    <property type="evidence" value="ECO:0007669"/>
    <property type="project" value="TreeGrafter"/>
</dbReference>
<dbReference type="AlphaFoldDB" id="A0A6G4AML3"/>
<reference evidence="6" key="1">
    <citation type="submission" date="2020-02" db="EMBL/GenBank/DDBJ databases">
        <title>A new Streptomyces sp. for controlling soil-borne diseases.</title>
        <authorList>
            <person name="Li X."/>
            <person name="Tian Y."/>
            <person name="Gao K."/>
        </authorList>
    </citation>
    <scope>NUCLEOTIDE SEQUENCE [LARGE SCALE GENOMIC DNA]</scope>
    <source>
        <strain evidence="6">0250</strain>
    </source>
</reference>
<dbReference type="InterPro" id="IPR000843">
    <property type="entry name" value="HTH_LacI"/>
</dbReference>
<dbReference type="CDD" id="cd01392">
    <property type="entry name" value="HTH_LacI"/>
    <property type="match status" value="1"/>
</dbReference>
<dbReference type="Pfam" id="PF00356">
    <property type="entry name" value="LacI"/>
    <property type="match status" value="1"/>
</dbReference>
<keyword evidence="1" id="KW-0805">Transcription regulation</keyword>
<organism evidence="6 7">
    <name type="scientific">Streptomyces rhizosphaericus</name>
    <dbReference type="NCBI Taxonomy" id="114699"/>
    <lineage>
        <taxon>Bacteria</taxon>
        <taxon>Bacillati</taxon>
        <taxon>Actinomycetota</taxon>
        <taxon>Actinomycetes</taxon>
        <taxon>Kitasatosporales</taxon>
        <taxon>Streptomycetaceae</taxon>
        <taxon>Streptomyces</taxon>
        <taxon>Streptomyces violaceusniger group</taxon>
    </lineage>
</organism>
<dbReference type="Gene3D" id="1.10.260.40">
    <property type="entry name" value="lambda repressor-like DNA-binding domains"/>
    <property type="match status" value="1"/>
</dbReference>
<accession>A0A6G4AML3</accession>
<dbReference type="CDD" id="cd06267">
    <property type="entry name" value="PBP1_LacI_sugar_binding-like"/>
    <property type="match status" value="1"/>
</dbReference>
<dbReference type="InterPro" id="IPR010982">
    <property type="entry name" value="Lambda_DNA-bd_dom_sf"/>
</dbReference>
<gene>
    <name evidence="6" type="ORF">G4H13_30500</name>
</gene>
<dbReference type="Proteomes" id="UP000476310">
    <property type="component" value="Unassembled WGS sequence"/>
</dbReference>
<dbReference type="PROSITE" id="PS50932">
    <property type="entry name" value="HTH_LACI_2"/>
    <property type="match status" value="1"/>
</dbReference>
<evidence type="ECO:0000256" key="4">
    <source>
        <dbReference type="SAM" id="MobiDB-lite"/>
    </source>
</evidence>
<name>A0A6G4AML3_9ACTN</name>
<sequence>MSAHSESEPALTMRDVAARLGVSPMTVSRALRGQRGIGEATRQRVLAEVAALGYRPNKRARELRSGGPSELIGLVVTNLANPFYSQLAVGLEQICVGYGARVMLGSTGEDPATEREVVADLVDRGVDGLVVAPAGHDHSHLGGEQLRDLPVVLAASPPMGIDVDCVLVDDFGGTREACRCLVARGHRRIGFLGLPPSLWTGSERFRGYAVALEEAGIALDERYISRHRGDSALAEEAARAMLALPDPPTALLTANNRNTVGALRALRDRAQDAEPVALAGFDDIELADMLHLPLTVVSYDPVELGRAAATLLFERQANRQASTAPQPPRRVTIATTLVDHPAPR</sequence>
<dbReference type="SUPFAM" id="SSF47413">
    <property type="entry name" value="lambda repressor-like DNA-binding domains"/>
    <property type="match status" value="1"/>
</dbReference>
<dbReference type="SUPFAM" id="SSF53822">
    <property type="entry name" value="Periplasmic binding protein-like I"/>
    <property type="match status" value="1"/>
</dbReference>
<keyword evidence="7" id="KW-1185">Reference proteome</keyword>
<evidence type="ECO:0000313" key="7">
    <source>
        <dbReference type="Proteomes" id="UP000476310"/>
    </source>
</evidence>
<dbReference type="SMART" id="SM00354">
    <property type="entry name" value="HTH_LACI"/>
    <property type="match status" value="1"/>
</dbReference>
<evidence type="ECO:0000259" key="5">
    <source>
        <dbReference type="PROSITE" id="PS50932"/>
    </source>
</evidence>
<evidence type="ECO:0000256" key="3">
    <source>
        <dbReference type="ARBA" id="ARBA00023163"/>
    </source>
</evidence>
<comment type="caution">
    <text evidence="6">The sequence shown here is derived from an EMBL/GenBank/DDBJ whole genome shotgun (WGS) entry which is preliminary data.</text>
</comment>
<dbReference type="Gene3D" id="3.40.50.2300">
    <property type="match status" value="2"/>
</dbReference>
<proteinExistence type="predicted"/>
<dbReference type="InterPro" id="IPR001761">
    <property type="entry name" value="Peripla_BP/Lac1_sug-bd_dom"/>
</dbReference>
<dbReference type="PANTHER" id="PTHR30146">
    <property type="entry name" value="LACI-RELATED TRANSCRIPTIONAL REPRESSOR"/>
    <property type="match status" value="1"/>
</dbReference>
<feature type="region of interest" description="Disordered" evidence="4">
    <location>
        <begin position="318"/>
        <end position="344"/>
    </location>
</feature>
<keyword evidence="3" id="KW-0804">Transcription</keyword>
<dbReference type="PANTHER" id="PTHR30146:SF109">
    <property type="entry name" value="HTH-TYPE TRANSCRIPTIONAL REGULATOR GALS"/>
    <property type="match status" value="1"/>
</dbReference>
<dbReference type="Pfam" id="PF00532">
    <property type="entry name" value="Peripla_BP_1"/>
    <property type="match status" value="1"/>
</dbReference>
<dbReference type="EMBL" id="JAAIKT010000045">
    <property type="protein sequence ID" value="NEW74585.1"/>
    <property type="molecule type" value="Genomic_DNA"/>
</dbReference>
<dbReference type="GO" id="GO:0000976">
    <property type="term" value="F:transcription cis-regulatory region binding"/>
    <property type="evidence" value="ECO:0007669"/>
    <property type="project" value="TreeGrafter"/>
</dbReference>
<dbReference type="RefSeq" id="WP_164432328.1">
    <property type="nucleotide sequence ID" value="NZ_JAAIKT010000045.1"/>
</dbReference>
<feature type="domain" description="HTH lacI-type" evidence="5">
    <location>
        <begin position="11"/>
        <end position="65"/>
    </location>
</feature>
<evidence type="ECO:0000313" key="6">
    <source>
        <dbReference type="EMBL" id="NEW74585.1"/>
    </source>
</evidence>
<evidence type="ECO:0000256" key="1">
    <source>
        <dbReference type="ARBA" id="ARBA00023015"/>
    </source>
</evidence>
<keyword evidence="2" id="KW-0238">DNA-binding</keyword>
<dbReference type="InterPro" id="IPR028082">
    <property type="entry name" value="Peripla_BP_I"/>
</dbReference>
<protein>
    <submittedName>
        <fullName evidence="6">LacI family transcriptional regulator</fullName>
    </submittedName>
</protein>